<evidence type="ECO:0000256" key="7">
    <source>
        <dbReference type="ARBA" id="ARBA00023015"/>
    </source>
</evidence>
<sequence length="1579" mass="172310">MGKVNSKKYEAHDKKSEKCLGLREEKYILGKIKDKAASLQIIEDVKDQQDSDADAKRILEAEAALRSLSGNLDEPEKMSLFGELDENLMFENLFDKKENEFGESACAAQSSSWKDVVTLSASFSSSNERSPVQSPMFSSPDCGITTSPDDQMDDVLSDIKPNALNIEATNENVIDSIEHEKDYSVRTEKSEMCDVENLLKIEEKCATIQSIGSFCSMKFKTMPDVLVRETNYEPDKIYEESMQVENRSSLSCDTVPFPNPLNNDRSLPRLLPAEAYTEQKQIFTHAASRVSNYTFSSPEIPLADAEKLEITLAISERNSSFSIIQNNVSSPNPSSSRSSPVSLSTSHSCSPNSTPHCSTSISSCTTQTTISPCTTQTTISSCTAQLTDVMNSSCLSHSNMASSKEFQEISSSFHLIENIPKRPTSSQLTSFATKGNSHSHISSPTCGAENVSNSYVSTPASPVLGSGLNIKKYTSVTALFPPSNGPSQVPVFVYPEERLNTASGKSSILEDHLLPLPDDDNPLIIDEEEIESSNEFETLLTPGQSAAFSPSTSASSSNLGQLAMEPEIKYSDGCFKDNKCPTPGCNGTGHSTGLYSHHRSLSGCPRKDEISQEILTKHETVILKCPTPGCNGRGHVNSNRNSHRSISGCPIAAKEKLVNKEYHSASTKTLSQSSTSSSTSDRVLRPTCYVKQLEIPENIYTAYVATSSPRANLPNELGKNNKTSTEYVYYNRPIAPKPSPEEEDKSNIIFKNHPPLRAQYHLEEAVSTAINLSTKGSDNVMNLSPAPPSATAQQSYEMAVTSRSPLIPQHCSSTTIDHLQPQKVSSLFIAQNPVYPNHSSVMEQTEPVDFSPKSDLPIRVLTMSASCSQTERPSSHSQDSIAPYSSRSTHHTTFSPSAFPFSNYAEEEITNSSSTRKYLGHTLTIANESEPYTHRVSSNTNLSVVTCSLIVSEGCSFSFQQGSVSTPRLSSSPSLHMVSCSSQTPSNCIFPSQSLCVTAPCVPPSPNLPVVSFSSQVPTACSFPFRSSIVTTPHNMSKPCLSVVTSSSNPPESCRFQSHSPRVSTPCISASPNLTKVDCSSEVHRNCFLPSQPLDVSSVRSYSPCETIHTGAKSSEPLSPRTAEWTNLTQSPSNQRDAIFNLHTSSSSINDSSQPLRTSPISGLGGSQASLPCTVSLSTQSLITSPNPSSHNFRQSLSYISSHPSSSGIPTSTNRSATVSNSRPLKIMKATHKCRENKTLIQCPTPGCDGMGHVNGNYVTHRRYARTASVCMCVLSGCPYADRTHLQIQHQELMCPTPGCDGSGHLTGKYSSHRSLSGCPSANKLKNLVRLGEDKNDSEPLRCPIPGCDGAGHVTGKFQSHRSASGCPFANKNRVNHQETLAVIKTEGTRCPTSGCDGSGHTSGSFLTHRSVSGCPKATLIMKKPRLSHDDTLPLMTKTQSENETDSDIQVLEDEILDLQGHNAKVESEMVKLRKDIFRMEQQIRVTERENEELAQKTNNLSGYYESLQNNFISLLDHVRLPNFNEKPTPDNFDTYLFKLQSLCGNTYREDKKTIFSSMKQALQDFTLPLHHSARWIKS</sequence>
<dbReference type="RefSeq" id="XP_022248452.1">
    <property type="nucleotide sequence ID" value="XM_022392744.1"/>
</dbReference>
<protein>
    <submittedName>
        <fullName evidence="13">Mucin-12-like isoform X2</fullName>
    </submittedName>
</protein>
<keyword evidence="9" id="KW-0539">Nucleus</keyword>
<feature type="compositionally biased region" description="Low complexity" evidence="11">
    <location>
        <begin position="329"/>
        <end position="358"/>
    </location>
</feature>
<keyword evidence="10" id="KW-0175">Coiled coil</keyword>
<evidence type="ECO:0000313" key="12">
    <source>
        <dbReference type="Proteomes" id="UP000694941"/>
    </source>
</evidence>
<feature type="compositionally biased region" description="Polar residues" evidence="11">
    <location>
        <begin position="790"/>
        <end position="801"/>
    </location>
</feature>
<feature type="region of interest" description="Disordered" evidence="11">
    <location>
        <begin position="1201"/>
        <end position="1220"/>
    </location>
</feature>
<accession>A0ABM1SXU6</accession>
<evidence type="ECO:0000256" key="5">
    <source>
        <dbReference type="ARBA" id="ARBA00022771"/>
    </source>
</evidence>
<evidence type="ECO:0000256" key="6">
    <source>
        <dbReference type="ARBA" id="ARBA00022833"/>
    </source>
</evidence>
<keyword evidence="12" id="KW-1185">Reference proteome</keyword>
<keyword evidence="3" id="KW-0479">Metal-binding</keyword>
<dbReference type="Proteomes" id="UP000694941">
    <property type="component" value="Unplaced"/>
</dbReference>
<gene>
    <name evidence="13" type="primary">LOC106464541</name>
</gene>
<comment type="subcellular location">
    <subcellularLocation>
        <location evidence="1">Nucleus</location>
    </subcellularLocation>
</comment>
<organism evidence="12 13">
    <name type="scientific">Limulus polyphemus</name>
    <name type="common">Atlantic horseshoe crab</name>
    <dbReference type="NCBI Taxonomy" id="6850"/>
    <lineage>
        <taxon>Eukaryota</taxon>
        <taxon>Metazoa</taxon>
        <taxon>Ecdysozoa</taxon>
        <taxon>Arthropoda</taxon>
        <taxon>Chelicerata</taxon>
        <taxon>Merostomata</taxon>
        <taxon>Xiphosura</taxon>
        <taxon>Limulidae</taxon>
        <taxon>Limulus</taxon>
    </lineage>
</organism>
<evidence type="ECO:0000256" key="1">
    <source>
        <dbReference type="ARBA" id="ARBA00004123"/>
    </source>
</evidence>
<dbReference type="PANTHER" id="PTHR10816:SF15">
    <property type="entry name" value="MYELIN TRANSCRIPTION FACTOR 1-LIKE PROTEIN"/>
    <property type="match status" value="1"/>
</dbReference>
<evidence type="ECO:0000256" key="3">
    <source>
        <dbReference type="ARBA" id="ARBA00022723"/>
    </source>
</evidence>
<feature type="region of interest" description="Disordered" evidence="11">
    <location>
        <begin position="325"/>
        <end position="358"/>
    </location>
</feature>
<feature type="region of interest" description="Disordered" evidence="11">
    <location>
        <begin position="867"/>
        <end position="889"/>
    </location>
</feature>
<feature type="compositionally biased region" description="Low complexity" evidence="11">
    <location>
        <begin position="1201"/>
        <end position="1213"/>
    </location>
</feature>
<keyword evidence="7" id="KW-0805">Transcription regulation</keyword>
<keyword evidence="6" id="KW-0862">Zinc</keyword>
<dbReference type="InterPro" id="IPR002515">
    <property type="entry name" value="Znf_C2H2C"/>
</dbReference>
<evidence type="ECO:0000256" key="9">
    <source>
        <dbReference type="ARBA" id="ARBA00023242"/>
    </source>
</evidence>
<dbReference type="GeneID" id="106464541"/>
<dbReference type="InterPro" id="IPR036060">
    <property type="entry name" value="Znf_C2H2C_sf"/>
</dbReference>
<evidence type="ECO:0000256" key="8">
    <source>
        <dbReference type="ARBA" id="ARBA00023163"/>
    </source>
</evidence>
<evidence type="ECO:0000256" key="2">
    <source>
        <dbReference type="ARBA" id="ARBA00010194"/>
    </source>
</evidence>
<evidence type="ECO:0000256" key="4">
    <source>
        <dbReference type="ARBA" id="ARBA00022737"/>
    </source>
</evidence>
<dbReference type="SUPFAM" id="SSF103637">
    <property type="entry name" value="CCHHC domain"/>
    <property type="match status" value="6"/>
</dbReference>
<proteinExistence type="inferred from homology"/>
<evidence type="ECO:0000256" key="10">
    <source>
        <dbReference type="SAM" id="Coils"/>
    </source>
</evidence>
<evidence type="ECO:0000256" key="11">
    <source>
        <dbReference type="SAM" id="MobiDB-lite"/>
    </source>
</evidence>
<feature type="coiled-coil region" evidence="10">
    <location>
        <begin position="1449"/>
        <end position="1497"/>
    </location>
</feature>
<dbReference type="Gene3D" id="4.10.320.30">
    <property type="match status" value="6"/>
</dbReference>
<reference evidence="13" key="1">
    <citation type="submission" date="2025-08" db="UniProtKB">
        <authorList>
            <consortium name="RefSeq"/>
        </authorList>
    </citation>
    <scope>IDENTIFICATION</scope>
    <source>
        <tissue evidence="13">Muscle</tissue>
    </source>
</reference>
<name>A0ABM1SXU6_LIMPO</name>
<comment type="similarity">
    <text evidence="2">Belongs to the MYT1 family.</text>
</comment>
<keyword evidence="8" id="KW-0804">Transcription</keyword>
<dbReference type="PANTHER" id="PTHR10816">
    <property type="entry name" value="MYELIN TRANSCRIPTION FACTOR 1-RELATED"/>
    <property type="match status" value="1"/>
</dbReference>
<keyword evidence="5" id="KW-0863">Zinc-finger</keyword>
<keyword evidence="4" id="KW-0677">Repeat</keyword>
<evidence type="ECO:0000313" key="13">
    <source>
        <dbReference type="RefSeq" id="XP_022248452.1"/>
    </source>
</evidence>
<dbReference type="PROSITE" id="PS51802">
    <property type="entry name" value="ZF_CCHHC"/>
    <property type="match status" value="6"/>
</dbReference>
<dbReference type="Pfam" id="PF01530">
    <property type="entry name" value="zf-C2HC"/>
    <property type="match status" value="6"/>
</dbReference>
<feature type="region of interest" description="Disordered" evidence="11">
    <location>
        <begin position="775"/>
        <end position="801"/>
    </location>
</feature>